<comment type="caution">
    <text evidence="1">The sequence shown here is derived from an EMBL/GenBank/DDBJ whole genome shotgun (WGS) entry which is preliminary data.</text>
</comment>
<sequence length="1083" mass="122545">MHLITTIYSIYAYIRVLSKGEVKVSESRIDKVSISSLSYLNEADQLSSLKEGKKLQIGFKDPSKNDWVEHTYDVTVVNNQIDVYFHFTHTNLGQEHKSQDTRHDILFHVLASPKTPIAIVVKSILQASIKNASKALSRTNSERVAEVLIEIIKDKEGGHHKAEQIFSQLVKTNSMQAVLIYTKLSTNQEQPNFLLACPEENRLELFSQLEKNKALKAICSCKDKLSIVDEVKKVEQLMKSRANKTADDYVLIESPNSKAKARDTTREEATLFVLLCQSPDNLNQLSLSELIKLFNKELIGTQDVISKFLTETSHLQAHYFLELKPEAQQALLKEISDINTCKTLAVLIPKPQLHEMIDSLNDNKKITWLCSVLNKDAAESYMAPLSAKNIVNLFSACQATQHFPHFLTVCPTSQLRSAWAAITSVKKNEFLKVSSIPISNKALLLSKLDEAEAIQVLNDSKLTQQIRTSILLELAQISPSKVNNIKKHLPTSFWTTSYVALCKQNKSSKERESIESLIKNLPEENLAAFINSAEIHETIANSFVISLLFETTPIKGSRTFKESLLRRLDIQAIDKLHHKGCSELSYSEILNSLSVEQLVTLLSRNEFNDFNEYIIQVKSPAIKKLVIDKLHTFNEEQLILSINKLKVKDRLTIITLSEDLELARKVIQAQATEADLILYLSYALRREDSSLKLIIEVFSASNLQLSWEELEDEQINVLFSSKKLTEAETIQLLTKLSSLQVSQIFNNPEIPVNTLAGLILNFMHTNNDSLTELLTALPPIPLHQIHDEKTIPKDQLFSELIKMPINRVLSFSEYLSSYRDVGQLFNMAIGYRVVASPQQQSQISSANAFIEALIQNPSKFLSGPLRFYSLKNQQAVMTRVSDQRLFVDLLNNVSLSAQIALINLLWTEKQTFCVAFIHQLKHEDFINFLNSLPRETNFTNILNELLNTELDKLKQAFKQLSSVKTQIVSILWKTDPVTCKELIDSLQVKEYEELLSKISDKVTQEELLLYLLKKTNSDLVSLTSTINTATFSAIIGRLWLKDEANITSLLMTLSVQNYAAVLESLNGELKSIIRTKINLKRGV</sequence>
<dbReference type="Proteomes" id="UP000273022">
    <property type="component" value="Unassembled WGS sequence"/>
</dbReference>
<dbReference type="RefSeq" id="WP_133309539.1">
    <property type="nucleotide sequence ID" value="NZ_CP037952.1"/>
</dbReference>
<name>A0A3A6UAP2_9GAMM</name>
<keyword evidence="2" id="KW-1185">Reference proteome</keyword>
<organism evidence="1 2">
    <name type="scientific">Parashewanella spongiae</name>
    <dbReference type="NCBI Taxonomy" id="342950"/>
    <lineage>
        <taxon>Bacteria</taxon>
        <taxon>Pseudomonadati</taxon>
        <taxon>Pseudomonadota</taxon>
        <taxon>Gammaproteobacteria</taxon>
        <taxon>Alteromonadales</taxon>
        <taxon>Shewanellaceae</taxon>
        <taxon>Parashewanella</taxon>
    </lineage>
</organism>
<evidence type="ECO:0000313" key="2">
    <source>
        <dbReference type="Proteomes" id="UP000273022"/>
    </source>
</evidence>
<evidence type="ECO:0000313" key="1">
    <source>
        <dbReference type="EMBL" id="RJY19044.1"/>
    </source>
</evidence>
<reference evidence="1 2" key="1">
    <citation type="submission" date="2018-09" db="EMBL/GenBank/DDBJ databases">
        <title>Phylogeny of the Shewanellaceae, and recommendation for two new genera, Pseudoshewanella and Parashewanella.</title>
        <authorList>
            <person name="Wang G."/>
        </authorList>
    </citation>
    <scope>NUCLEOTIDE SEQUENCE [LARGE SCALE GENOMIC DNA]</scope>
    <source>
        <strain evidence="1 2">KCTC 22492</strain>
    </source>
</reference>
<proteinExistence type="predicted"/>
<protein>
    <submittedName>
        <fullName evidence="1">Uncharacterized protein</fullName>
    </submittedName>
</protein>
<dbReference type="EMBL" id="QYYH01000009">
    <property type="protein sequence ID" value="RJY19044.1"/>
    <property type="molecule type" value="Genomic_DNA"/>
</dbReference>
<gene>
    <name evidence="1" type="ORF">D5R81_02475</name>
</gene>
<dbReference type="AlphaFoldDB" id="A0A3A6UAP2"/>
<accession>A0A3A6UAP2</accession>